<sequence length="15" mass="1908">MPELQQEWSWHHGRS</sequence>
<reference evidence="1" key="1">
    <citation type="submission" date="2014-11" db="EMBL/GenBank/DDBJ databases">
        <authorList>
            <person name="Amaro Gonzalez C."/>
        </authorList>
    </citation>
    <scope>NUCLEOTIDE SEQUENCE</scope>
</reference>
<organism evidence="1">
    <name type="scientific">Anguilla anguilla</name>
    <name type="common">European freshwater eel</name>
    <name type="synonym">Muraena anguilla</name>
    <dbReference type="NCBI Taxonomy" id="7936"/>
    <lineage>
        <taxon>Eukaryota</taxon>
        <taxon>Metazoa</taxon>
        <taxon>Chordata</taxon>
        <taxon>Craniata</taxon>
        <taxon>Vertebrata</taxon>
        <taxon>Euteleostomi</taxon>
        <taxon>Actinopterygii</taxon>
        <taxon>Neopterygii</taxon>
        <taxon>Teleostei</taxon>
        <taxon>Anguilliformes</taxon>
        <taxon>Anguillidae</taxon>
        <taxon>Anguilla</taxon>
    </lineage>
</organism>
<accession>A0A0E9QXE0</accession>
<reference evidence="1" key="2">
    <citation type="journal article" date="2015" name="Fish Shellfish Immunol.">
        <title>Early steps in the European eel (Anguilla anguilla)-Vibrio vulnificus interaction in the gills: Role of the RtxA13 toxin.</title>
        <authorList>
            <person name="Callol A."/>
            <person name="Pajuelo D."/>
            <person name="Ebbesson L."/>
            <person name="Teles M."/>
            <person name="MacKenzie S."/>
            <person name="Amaro C."/>
        </authorList>
    </citation>
    <scope>NUCLEOTIDE SEQUENCE</scope>
</reference>
<protein>
    <submittedName>
        <fullName evidence="1">Uncharacterized protein</fullName>
    </submittedName>
</protein>
<proteinExistence type="predicted"/>
<name>A0A0E9QXE0_ANGAN</name>
<dbReference type="EMBL" id="GBXM01087687">
    <property type="protein sequence ID" value="JAH20890.1"/>
    <property type="molecule type" value="Transcribed_RNA"/>
</dbReference>
<evidence type="ECO:0000313" key="1">
    <source>
        <dbReference type="EMBL" id="JAH20890.1"/>
    </source>
</evidence>